<feature type="binding site" evidence="5">
    <location>
        <position position="666"/>
    </location>
    <ligand>
        <name>Zn(2+)</name>
        <dbReference type="ChEBI" id="CHEBI:29105"/>
    </ligand>
</feature>
<dbReference type="SMART" id="SM00220">
    <property type="entry name" value="S_TKc"/>
    <property type="match status" value="1"/>
</dbReference>
<dbReference type="SMART" id="SM01260">
    <property type="entry name" value="LANC_like"/>
    <property type="match status" value="1"/>
</dbReference>
<reference evidence="7" key="1">
    <citation type="submission" date="2019-04" db="EMBL/GenBank/DDBJ databases">
        <authorList>
            <consortium name="Science for Life Laboratories"/>
        </authorList>
    </citation>
    <scope>NUCLEOTIDE SEQUENCE</scope>
    <source>
        <strain evidence="7">MBLW1</strain>
    </source>
</reference>
<dbReference type="GO" id="GO:0046872">
    <property type="term" value="F:metal ion binding"/>
    <property type="evidence" value="ECO:0007669"/>
    <property type="project" value="UniProtKB-KW"/>
</dbReference>
<dbReference type="RefSeq" id="WP_162660592.1">
    <property type="nucleotide sequence ID" value="NZ_LR593887.1"/>
</dbReference>
<dbReference type="Gene3D" id="1.10.510.10">
    <property type="entry name" value="Transferase(Phosphotransferase) domain 1"/>
    <property type="match status" value="1"/>
</dbReference>
<evidence type="ECO:0000256" key="2">
    <source>
        <dbReference type="ARBA" id="ARBA00022741"/>
    </source>
</evidence>
<feature type="domain" description="Protein kinase" evidence="6">
    <location>
        <begin position="130"/>
        <end position="394"/>
    </location>
</feature>
<keyword evidence="8" id="KW-1185">Reference proteome</keyword>
<dbReference type="InterPro" id="IPR012341">
    <property type="entry name" value="6hp_glycosidase-like_sf"/>
</dbReference>
<evidence type="ECO:0000256" key="4">
    <source>
        <dbReference type="ARBA" id="ARBA00022840"/>
    </source>
</evidence>
<dbReference type="AlphaFoldDB" id="A0A6C2YUW4"/>
<organism evidence="7">
    <name type="scientific">Tuwongella immobilis</name>
    <dbReference type="NCBI Taxonomy" id="692036"/>
    <lineage>
        <taxon>Bacteria</taxon>
        <taxon>Pseudomonadati</taxon>
        <taxon>Planctomycetota</taxon>
        <taxon>Planctomycetia</taxon>
        <taxon>Gemmatales</taxon>
        <taxon>Gemmataceae</taxon>
        <taxon>Tuwongella</taxon>
    </lineage>
</organism>
<proteinExistence type="predicted"/>
<keyword evidence="3 7" id="KW-0418">Kinase</keyword>
<dbReference type="SUPFAM" id="SSF56112">
    <property type="entry name" value="Protein kinase-like (PK-like)"/>
    <property type="match status" value="1"/>
</dbReference>
<evidence type="ECO:0000256" key="3">
    <source>
        <dbReference type="ARBA" id="ARBA00022777"/>
    </source>
</evidence>
<evidence type="ECO:0000313" key="7">
    <source>
        <dbReference type="EMBL" id="VIP05528.1"/>
    </source>
</evidence>
<keyword evidence="5" id="KW-0479">Metal-binding</keyword>
<evidence type="ECO:0000313" key="8">
    <source>
        <dbReference type="Proteomes" id="UP000464378"/>
    </source>
</evidence>
<dbReference type="Pfam" id="PF05147">
    <property type="entry name" value="LANC_like"/>
    <property type="match status" value="1"/>
</dbReference>
<protein>
    <recommendedName>
        <fullName evidence="6">Protein kinase domain-containing protein</fullName>
    </recommendedName>
</protein>
<dbReference type="GO" id="GO:0004674">
    <property type="term" value="F:protein serine/threonine kinase activity"/>
    <property type="evidence" value="ECO:0007669"/>
    <property type="project" value="UniProtKB-KW"/>
</dbReference>
<dbReference type="GO" id="GO:0005524">
    <property type="term" value="F:ATP binding"/>
    <property type="evidence" value="ECO:0007669"/>
    <property type="project" value="UniProtKB-KW"/>
</dbReference>
<keyword evidence="7" id="KW-0723">Serine/threonine-protein kinase</keyword>
<dbReference type="PRINTS" id="PR01950">
    <property type="entry name" value="LANCSUPER"/>
</dbReference>
<dbReference type="Proteomes" id="UP000464378">
    <property type="component" value="Chromosome"/>
</dbReference>
<evidence type="ECO:0000259" key="6">
    <source>
        <dbReference type="PROSITE" id="PS50011"/>
    </source>
</evidence>
<evidence type="ECO:0000256" key="5">
    <source>
        <dbReference type="PIRSR" id="PIRSR607822-1"/>
    </source>
</evidence>
<accession>A0A6C2YUW4</accession>
<dbReference type="InterPro" id="IPR011009">
    <property type="entry name" value="Kinase-like_dom_sf"/>
</dbReference>
<dbReference type="Gene3D" id="1.50.10.10">
    <property type="match status" value="1"/>
</dbReference>
<feature type="binding site" evidence="5">
    <location>
        <position position="708"/>
    </location>
    <ligand>
        <name>Zn(2+)</name>
        <dbReference type="ChEBI" id="CHEBI:29105"/>
    </ligand>
</feature>
<dbReference type="KEGG" id="tim:GMBLW1_36650"/>
<evidence type="ECO:0000256" key="1">
    <source>
        <dbReference type="ARBA" id="ARBA00022679"/>
    </source>
</evidence>
<dbReference type="PRINTS" id="PR01955">
    <property type="entry name" value="LANCFRANKIA"/>
</dbReference>
<dbReference type="SUPFAM" id="SSF158745">
    <property type="entry name" value="LanC-like"/>
    <property type="match status" value="1"/>
</dbReference>
<dbReference type="PANTHER" id="PTHR43289:SF30">
    <property type="entry name" value="NON-SPECIFIC SERINE_THREONINE PROTEIN KINASE"/>
    <property type="match status" value="1"/>
</dbReference>
<dbReference type="GO" id="GO:0005975">
    <property type="term" value="P:carbohydrate metabolic process"/>
    <property type="evidence" value="ECO:0007669"/>
    <property type="project" value="InterPro"/>
</dbReference>
<dbReference type="Pfam" id="PF00069">
    <property type="entry name" value="Pkinase"/>
    <property type="match status" value="1"/>
</dbReference>
<keyword evidence="1" id="KW-0808">Transferase</keyword>
<sequence>MRNPLLAPDQAYRLSADVLFVDPQELSLEQARALNAAPGDVALTKRGSRIPSRLIDARTANLLRGFTTPSTIPERIREFCLAEQQPAASMVREIAPMLLQLIEERFLLRIDDHSSQLQPILRPEMTIGGYFTLRNVQCLDDTEVWEARSASGERWALKLARDPAHFAKRQRLQHEATILRELALPMIPRVGEPFEWENRLIVPIQWIDGERVDLALEKIRSLGVLGSAKPLLAIAQSIAHAVAQVHDAGWLHGDLHPGNLLLTADHSIALIDFEQAIRIDAAESGSRAGVAYFLAPEQARARFAGHPEPRTPASEQYAICVLLWLLLTGKYPQSFDLQRDRMLRQIADESIDRMKGLPIDFPVGIEGILRRGLQKHPADRYANLHELTAALAELGRRPPSAPQVVRSKPPELLARFCDPDSVGSRPDWLPDFNHARASLALGLAGVAYAVWRRAIHTNSASALAAADLWACHAEQAAHADRFHHPKWDLTADTVAPASIWYHQAGVAWIRSLISHSQGDTLTRDRAVQQFLDCTASPAAWDLTHGKSGILLAATYLHEFGIRSESLHQRAATLATDLQGLLADAPRIGTDPDRPYLGIAHGWSGPLVALIRWHRAHQRTWPPAIHPRLQELAACGTPQPTPHGQAIAWRRQSPCAQNRGDFQGWWCNGTSGMATLWSLAADSDRRYLPLLEQTACHIAATVPIGADLCCGAAGHAYALLQASAILDRPEWRTRAVELAHSAEQSPPPVEQTLSLFKGWLGIALLHDELQDGLTLPMPLMEAYPALPGTNTTHPAP</sequence>
<dbReference type="EMBL" id="LR586016">
    <property type="protein sequence ID" value="VIP05528.1"/>
    <property type="molecule type" value="Genomic_DNA"/>
</dbReference>
<keyword evidence="4" id="KW-0067">ATP-binding</keyword>
<dbReference type="EMBL" id="LR593887">
    <property type="protein sequence ID" value="VTS08412.1"/>
    <property type="molecule type" value="Genomic_DNA"/>
</dbReference>
<gene>
    <name evidence="7" type="ORF">GMBLW1_36650</name>
</gene>
<dbReference type="PROSITE" id="PS50011">
    <property type="entry name" value="PROTEIN_KINASE_DOM"/>
    <property type="match status" value="1"/>
</dbReference>
<keyword evidence="2" id="KW-0547">Nucleotide-binding</keyword>
<name>A0A6C2YUW4_9BACT</name>
<dbReference type="InterPro" id="IPR007822">
    <property type="entry name" value="LANC-like"/>
</dbReference>
<dbReference type="InParanoid" id="A0A6C2YUW4"/>
<dbReference type="GO" id="GO:0031179">
    <property type="term" value="P:peptide modification"/>
    <property type="evidence" value="ECO:0007669"/>
    <property type="project" value="InterPro"/>
</dbReference>
<dbReference type="PANTHER" id="PTHR43289">
    <property type="entry name" value="MITOGEN-ACTIVATED PROTEIN KINASE KINASE KINASE 20-RELATED"/>
    <property type="match status" value="1"/>
</dbReference>
<dbReference type="InterPro" id="IPR000719">
    <property type="entry name" value="Prot_kinase_dom"/>
</dbReference>
<keyword evidence="5" id="KW-0862">Zinc</keyword>